<evidence type="ECO:0000313" key="3">
    <source>
        <dbReference type="Proteomes" id="UP001191082"/>
    </source>
</evidence>
<gene>
    <name evidence="2" type="ORF">FGK64_05950</name>
</gene>
<protein>
    <submittedName>
        <fullName evidence="2">Serine/threonine-protein phosphatase</fullName>
    </submittedName>
</protein>
<dbReference type="EMBL" id="VCPC01000001">
    <property type="protein sequence ID" value="TMV15492.1"/>
    <property type="molecule type" value="Genomic_DNA"/>
</dbReference>
<keyword evidence="3" id="KW-1185">Reference proteome</keyword>
<dbReference type="Gene3D" id="3.60.40.10">
    <property type="entry name" value="PPM-type phosphatase domain"/>
    <property type="match status" value="1"/>
</dbReference>
<dbReference type="SMART" id="SM00332">
    <property type="entry name" value="PP2Cc"/>
    <property type="match status" value="1"/>
</dbReference>
<proteinExistence type="predicted"/>
<accession>A0ABY2XGB7</accession>
<name>A0ABY2XGB7_9RHOB</name>
<sequence>MAEPLPVSAPEDLWLDAASALWIGHREQQEDAVVTDFSRGGDFGFAVLADGMGGHASGEIASKIVVTEMFSDLVLQRNDMAGFVNDIPGALTRAAASANDCLQAHAARHPQAHGMGATLVTLVIVGDALHWLSVGDSPLYLFRDNTLRQLNEDHSMAPEIDLMASRGEIDEETARSHPERHVLTSVLFGAEIPRIDCPRQPFRLFPGDTLVVASDGLQTLDCDEIAGVLRAHPLCRSDQLARFLLEKVGQSNAPDQDNVSLAVIRVNLDEPRGRTVPLLRPERQGFPGLKRVSRLWQDARMPSSPVDGRRAP</sequence>
<dbReference type="SUPFAM" id="SSF81606">
    <property type="entry name" value="PP2C-like"/>
    <property type="match status" value="1"/>
</dbReference>
<evidence type="ECO:0000313" key="2">
    <source>
        <dbReference type="EMBL" id="TMV15492.1"/>
    </source>
</evidence>
<dbReference type="PROSITE" id="PS51746">
    <property type="entry name" value="PPM_2"/>
    <property type="match status" value="1"/>
</dbReference>
<dbReference type="Proteomes" id="UP001191082">
    <property type="component" value="Unassembled WGS sequence"/>
</dbReference>
<reference evidence="2 3" key="1">
    <citation type="submission" date="2019-05" db="EMBL/GenBank/DDBJ databases">
        <title>Marivita sp. nov. isolated from sea sediment.</title>
        <authorList>
            <person name="Kim W."/>
        </authorList>
    </citation>
    <scope>NUCLEOTIDE SEQUENCE [LARGE SCALE GENOMIC DNA]</scope>
    <source>
        <strain evidence="2 3">CAU 1492</strain>
    </source>
</reference>
<dbReference type="CDD" id="cd00143">
    <property type="entry name" value="PP2Cc"/>
    <property type="match status" value="1"/>
</dbReference>
<dbReference type="InterPro" id="IPR036457">
    <property type="entry name" value="PPM-type-like_dom_sf"/>
</dbReference>
<comment type="caution">
    <text evidence="2">The sequence shown here is derived from an EMBL/GenBank/DDBJ whole genome shotgun (WGS) entry which is preliminary data.</text>
</comment>
<dbReference type="Pfam" id="PF13672">
    <property type="entry name" value="PP2C_2"/>
    <property type="match status" value="1"/>
</dbReference>
<dbReference type="RefSeq" id="WP_138862837.1">
    <property type="nucleotide sequence ID" value="NZ_VCPC01000001.1"/>
</dbReference>
<dbReference type="InterPro" id="IPR001932">
    <property type="entry name" value="PPM-type_phosphatase-like_dom"/>
</dbReference>
<organism evidence="2 3">
    <name type="scientific">Arenibacterium halophilum</name>
    <dbReference type="NCBI Taxonomy" id="2583821"/>
    <lineage>
        <taxon>Bacteria</taxon>
        <taxon>Pseudomonadati</taxon>
        <taxon>Pseudomonadota</taxon>
        <taxon>Alphaproteobacteria</taxon>
        <taxon>Rhodobacterales</taxon>
        <taxon>Paracoccaceae</taxon>
        <taxon>Arenibacterium</taxon>
    </lineage>
</organism>
<dbReference type="SMART" id="SM00331">
    <property type="entry name" value="PP2C_SIG"/>
    <property type="match status" value="1"/>
</dbReference>
<evidence type="ECO:0000259" key="1">
    <source>
        <dbReference type="PROSITE" id="PS51746"/>
    </source>
</evidence>
<feature type="domain" description="PPM-type phosphatase" evidence="1">
    <location>
        <begin position="14"/>
        <end position="266"/>
    </location>
</feature>